<reference evidence="2" key="1">
    <citation type="submission" date="2011-01" db="EMBL/GenBank/DDBJ databases">
        <title>Complete sequence of chromosome of Acidobacterium sp. MP5ACTX9.</title>
        <authorList>
            <consortium name="US DOE Joint Genome Institute"/>
            <person name="Lucas S."/>
            <person name="Copeland A."/>
            <person name="Lapidus A."/>
            <person name="Cheng J.-F."/>
            <person name="Goodwin L."/>
            <person name="Pitluck S."/>
            <person name="Teshima H."/>
            <person name="Detter J.C."/>
            <person name="Han C."/>
            <person name="Tapia R."/>
            <person name="Land M."/>
            <person name="Hauser L."/>
            <person name="Kyrpides N."/>
            <person name="Ivanova N."/>
            <person name="Ovchinnikova G."/>
            <person name="Pagani I."/>
            <person name="Rawat S.R."/>
            <person name="Mannisto M."/>
            <person name="Haggblom M.M."/>
            <person name="Woyke T."/>
        </authorList>
    </citation>
    <scope>NUCLEOTIDE SEQUENCE [LARGE SCALE GENOMIC DNA]</scope>
    <source>
        <strain evidence="2">MP5ACTX9</strain>
    </source>
</reference>
<gene>
    <name evidence="1" type="ordered locus">AciX9_0145</name>
</gene>
<dbReference type="NCBIfam" id="TIGR01681">
    <property type="entry name" value="HAD-SF-IIIC"/>
    <property type="match status" value="1"/>
</dbReference>
<proteinExistence type="predicted"/>
<evidence type="ECO:0000313" key="2">
    <source>
        <dbReference type="Proteomes" id="UP000000343"/>
    </source>
</evidence>
<dbReference type="eggNOG" id="COG3882">
    <property type="taxonomic scope" value="Bacteria"/>
</dbReference>
<dbReference type="InterPro" id="IPR010037">
    <property type="entry name" value="FkbH_domain"/>
</dbReference>
<dbReference type="STRING" id="1198114.AciX9_0145"/>
<dbReference type="EMBL" id="CP002480">
    <property type="protein sequence ID" value="ADW67220.1"/>
    <property type="molecule type" value="Genomic_DNA"/>
</dbReference>
<keyword evidence="2" id="KW-1185">Reference proteome</keyword>
<dbReference type="PaxDb" id="1198114-AciX9_0145"/>
<name>E8X528_GRATM</name>
<dbReference type="InterPro" id="IPR023214">
    <property type="entry name" value="HAD_sf"/>
</dbReference>
<dbReference type="KEGG" id="acm:AciX9_0145"/>
<dbReference type="OrthoDB" id="323926at2"/>
<dbReference type="RefSeq" id="WP_013578548.1">
    <property type="nucleotide sequence ID" value="NC_015064.1"/>
</dbReference>
<dbReference type="AlphaFoldDB" id="E8X528"/>
<dbReference type="InterPro" id="IPR010033">
    <property type="entry name" value="HAD_SF_ppase_IIIC"/>
</dbReference>
<dbReference type="HOGENOM" id="CLU_018095_1_1_0"/>
<sequence>MLDFDFCSIDDILRNRKSIRRELSASDGLRELRIAVLGGSTTNEFVNLLEILLLASHFRPVFYQSEYGRFYEDAVYDPQTLIDFKPDLVYIHTSNRNIQNYPPLNCSEEQLAGCVASELERFQEIWSALDANVHCQIVQNNFEVSAYSFLGSLDASSSGGRGRFLSELNVAFAKAIAERSNTILQDIHSISAHVGLKRWFDWSRYFSYKLLYTAEANLEIARSLNAIVKAIYGKKRKVLVLDLDNTLWGGVIGDDGVDGLQLGRETPMGEAFIEFQEYCLGLRDRGVLLAVCSKNNDETARAGFMHPSSILKLEHISSFKANWDPKHENIRSIALELNLGLDSFVFIDDNPAEREIVRAQIPEVAVPDVGNDPVRYPAIIEAGRFFESISLSKEDLARATLYAQNSKRSVQAQKFSDYGEYLDSLEMIAEISTFKPVYLERIAQLTNKTNQFNLTTLRLSFSEIEAFSSDPAYIPLYGKLVDRFGDNGLISVVIGRIENTVLYVDLWLMSCRVLKRDMELAMLDALVEKANSHKLESIVGYYIPTSKNTMVENFYQGLGFEPDTGEGMEYPDKRTVWRLNLAGYTKRNTHSKTKEYGNA</sequence>
<organism evidence="2">
    <name type="scientific">Granulicella tundricola (strain ATCC BAA-1859 / DSM 23138 / MP5ACTX9)</name>
    <dbReference type="NCBI Taxonomy" id="1198114"/>
    <lineage>
        <taxon>Bacteria</taxon>
        <taxon>Pseudomonadati</taxon>
        <taxon>Acidobacteriota</taxon>
        <taxon>Terriglobia</taxon>
        <taxon>Terriglobales</taxon>
        <taxon>Acidobacteriaceae</taxon>
        <taxon>Granulicella</taxon>
    </lineage>
</organism>
<accession>E8X528</accession>
<dbReference type="Proteomes" id="UP000000343">
    <property type="component" value="Chromosome"/>
</dbReference>
<evidence type="ECO:0000313" key="1">
    <source>
        <dbReference type="EMBL" id="ADW67220.1"/>
    </source>
</evidence>
<dbReference type="SUPFAM" id="SSF56784">
    <property type="entry name" value="HAD-like"/>
    <property type="match status" value="1"/>
</dbReference>
<dbReference type="NCBIfam" id="TIGR01686">
    <property type="entry name" value="FkbH"/>
    <property type="match status" value="1"/>
</dbReference>
<dbReference type="Gene3D" id="3.40.50.1000">
    <property type="entry name" value="HAD superfamily/HAD-like"/>
    <property type="match status" value="1"/>
</dbReference>
<dbReference type="Gene3D" id="3.40.50.1110">
    <property type="entry name" value="SGNH hydrolase"/>
    <property type="match status" value="1"/>
</dbReference>
<dbReference type="InterPro" id="IPR036412">
    <property type="entry name" value="HAD-like_sf"/>
</dbReference>
<protein>
    <submittedName>
        <fullName evidence="1">FkbH like protein</fullName>
    </submittedName>
</protein>
<dbReference type="InterPro" id="IPR036514">
    <property type="entry name" value="SGNH_hydro_sf"/>
</dbReference>
<dbReference type="GO" id="GO:0016788">
    <property type="term" value="F:hydrolase activity, acting on ester bonds"/>
    <property type="evidence" value="ECO:0007669"/>
    <property type="project" value="UniProtKB-ARBA"/>
</dbReference>